<evidence type="ECO:0000259" key="1">
    <source>
        <dbReference type="Pfam" id="PF01575"/>
    </source>
</evidence>
<feature type="domain" description="MaoC-like" evidence="1">
    <location>
        <begin position="22"/>
        <end position="122"/>
    </location>
</feature>
<dbReference type="SUPFAM" id="SSF54637">
    <property type="entry name" value="Thioesterase/thiol ester dehydrase-isomerase"/>
    <property type="match status" value="1"/>
</dbReference>
<dbReference type="GO" id="GO:0006633">
    <property type="term" value="P:fatty acid biosynthetic process"/>
    <property type="evidence" value="ECO:0007669"/>
    <property type="project" value="TreeGrafter"/>
</dbReference>
<dbReference type="InterPro" id="IPR029069">
    <property type="entry name" value="HotDog_dom_sf"/>
</dbReference>
<dbReference type="GO" id="GO:0019171">
    <property type="term" value="F:(3R)-hydroxyacyl-[acyl-carrier-protein] dehydratase activity"/>
    <property type="evidence" value="ECO:0007669"/>
    <property type="project" value="TreeGrafter"/>
</dbReference>
<proteinExistence type="predicted"/>
<sequence>MFSKRKKIGKTMKEIQPGNMYSREHQITDKEILLYLGFSDDANPAYIQHDYASRTPYKRPMVPQLMLTGFLTTAVSMHLPGPGSVIKEQTIRFEKPVYHYSKVRMEMQVTAVDREKEEVTLEAEMTDELGDRVVTAQLVVYPPYPWKPVTQDEGTFENF</sequence>
<dbReference type="Gene3D" id="3.10.129.10">
    <property type="entry name" value="Hotdog Thioesterase"/>
    <property type="match status" value="1"/>
</dbReference>
<evidence type="ECO:0000313" key="3">
    <source>
        <dbReference type="Proteomes" id="UP000240509"/>
    </source>
</evidence>
<evidence type="ECO:0000313" key="2">
    <source>
        <dbReference type="EMBL" id="PTL39862.1"/>
    </source>
</evidence>
<dbReference type="AlphaFoldDB" id="A0A2T4U8X8"/>
<dbReference type="Proteomes" id="UP000240509">
    <property type="component" value="Unassembled WGS sequence"/>
</dbReference>
<accession>A0A2T4U8X8</accession>
<reference evidence="2 3" key="1">
    <citation type="submission" date="2018-03" db="EMBL/GenBank/DDBJ databases">
        <title>Alkalicoccus saliphilus sp. nov., isolated from a mineral pool.</title>
        <authorList>
            <person name="Zhao B."/>
        </authorList>
    </citation>
    <scope>NUCLEOTIDE SEQUENCE [LARGE SCALE GENOMIC DNA]</scope>
    <source>
        <strain evidence="2 3">6AG</strain>
    </source>
</reference>
<organism evidence="2 3">
    <name type="scientific">Alkalicoccus saliphilus</name>
    <dbReference type="NCBI Taxonomy" id="200989"/>
    <lineage>
        <taxon>Bacteria</taxon>
        <taxon>Bacillati</taxon>
        <taxon>Bacillota</taxon>
        <taxon>Bacilli</taxon>
        <taxon>Bacillales</taxon>
        <taxon>Bacillaceae</taxon>
        <taxon>Alkalicoccus</taxon>
    </lineage>
</organism>
<dbReference type="InterPro" id="IPR002539">
    <property type="entry name" value="MaoC-like_dom"/>
</dbReference>
<dbReference type="OrthoDB" id="2691304at2"/>
<dbReference type="PANTHER" id="PTHR43437">
    <property type="entry name" value="HYDROXYACYL-THIOESTER DEHYDRATASE TYPE 2, MITOCHONDRIAL-RELATED"/>
    <property type="match status" value="1"/>
</dbReference>
<keyword evidence="3" id="KW-1185">Reference proteome</keyword>
<dbReference type="PANTHER" id="PTHR43437:SF3">
    <property type="entry name" value="HYDROXYACYL-THIOESTER DEHYDRATASE TYPE 2, MITOCHONDRIAL"/>
    <property type="match status" value="1"/>
</dbReference>
<comment type="caution">
    <text evidence="2">The sequence shown here is derived from an EMBL/GenBank/DDBJ whole genome shotgun (WGS) entry which is preliminary data.</text>
</comment>
<gene>
    <name evidence="2" type="ORF">C6Y45_04255</name>
</gene>
<dbReference type="Pfam" id="PF01575">
    <property type="entry name" value="MaoC_dehydratas"/>
    <property type="match status" value="1"/>
</dbReference>
<dbReference type="EMBL" id="PZJJ01000004">
    <property type="protein sequence ID" value="PTL39862.1"/>
    <property type="molecule type" value="Genomic_DNA"/>
</dbReference>
<protein>
    <submittedName>
        <fullName evidence="2">Enoyl-CoA hydratase</fullName>
    </submittedName>
</protein>
<name>A0A2T4U8X8_9BACI</name>
<dbReference type="InterPro" id="IPR050965">
    <property type="entry name" value="UPF0336/Enoyl-CoA_hydratase"/>
</dbReference>